<evidence type="ECO:0000313" key="2">
    <source>
        <dbReference type="EMBL" id="RHN76162.1"/>
    </source>
</evidence>
<reference evidence="1" key="1">
    <citation type="submission" date="2012-05" db="EMBL/GenBank/DDBJ databases">
        <authorList>
            <person name="Krishnakumar V."/>
            <person name="Cheung F."/>
            <person name="Xiao Y."/>
            <person name="Chan A."/>
            <person name="Moskal W.A."/>
            <person name="Town C.D."/>
        </authorList>
    </citation>
    <scope>NUCLEOTIDE SEQUENCE</scope>
</reference>
<organism evidence="1">
    <name type="scientific">Medicago truncatula</name>
    <name type="common">Barrel medic</name>
    <name type="synonym">Medicago tribuloides</name>
    <dbReference type="NCBI Taxonomy" id="3880"/>
    <lineage>
        <taxon>Eukaryota</taxon>
        <taxon>Viridiplantae</taxon>
        <taxon>Streptophyta</taxon>
        <taxon>Embryophyta</taxon>
        <taxon>Tracheophyta</taxon>
        <taxon>Spermatophyta</taxon>
        <taxon>Magnoliopsida</taxon>
        <taxon>eudicotyledons</taxon>
        <taxon>Gunneridae</taxon>
        <taxon>Pentapetalae</taxon>
        <taxon>rosids</taxon>
        <taxon>fabids</taxon>
        <taxon>Fabales</taxon>
        <taxon>Fabaceae</taxon>
        <taxon>Papilionoideae</taxon>
        <taxon>50 kb inversion clade</taxon>
        <taxon>NPAAA clade</taxon>
        <taxon>Hologalegina</taxon>
        <taxon>IRL clade</taxon>
        <taxon>Trifolieae</taxon>
        <taxon>Medicago</taxon>
    </lineage>
</organism>
<gene>
    <name evidence="2" type="ORF">MtrunA17_Chr2g0329051</name>
</gene>
<proteinExistence type="evidence at transcript level"/>
<dbReference type="EMBL" id="BT144617">
    <property type="protein sequence ID" value="AFK44411.1"/>
    <property type="molecule type" value="mRNA"/>
</dbReference>
<evidence type="ECO:0000313" key="1">
    <source>
        <dbReference type="EMBL" id="AFK44411.1"/>
    </source>
</evidence>
<dbReference type="AlphaFoldDB" id="I3SVW9"/>
<dbReference type="EMBL" id="PSQE01000002">
    <property type="protein sequence ID" value="RHN76162.1"/>
    <property type="molecule type" value="Genomic_DNA"/>
</dbReference>
<sequence length="70" mass="8304">MIFFFPIMSATKSLNLFWDRKTFTDDHRVGNYYDPAGDHRLISAKTYEPWKNNTVLQPRRKSSTQHNTVL</sequence>
<dbReference type="Gramene" id="rna12447">
    <property type="protein sequence ID" value="RHN76162.1"/>
    <property type="gene ID" value="gene12447"/>
</dbReference>
<name>I3SVW9_MEDTR</name>
<dbReference type="Proteomes" id="UP000265566">
    <property type="component" value="Chromosome 2"/>
</dbReference>
<reference evidence="2" key="2">
    <citation type="journal article" date="2018" name="Nat. Plants">
        <title>Whole-genome landscape of Medicago truncatula symbiotic genes.</title>
        <authorList>
            <person name="Pecrix Y."/>
            <person name="Gamas P."/>
            <person name="Carrere S."/>
        </authorList>
    </citation>
    <scope>NUCLEOTIDE SEQUENCE</scope>
    <source>
        <tissue evidence="2">Leaves</tissue>
    </source>
</reference>
<protein>
    <submittedName>
        <fullName evidence="1">Uncharacterized protein</fullName>
    </submittedName>
</protein>
<accession>I3SVW9</accession>